<evidence type="ECO:0000313" key="7">
    <source>
        <dbReference type="EMBL" id="KYF88023.1"/>
    </source>
</evidence>
<protein>
    <recommendedName>
        <fullName evidence="6">HTTM-like domain-containing protein</fullName>
    </recommendedName>
</protein>
<proteinExistence type="predicted"/>
<comment type="subcellular location">
    <subcellularLocation>
        <location evidence="1">Endomembrane system</location>
        <topology evidence="1">Multi-pass membrane protein</topology>
    </subcellularLocation>
</comment>
<evidence type="ECO:0000256" key="3">
    <source>
        <dbReference type="ARBA" id="ARBA00022989"/>
    </source>
</evidence>
<reference evidence="7 8" key="1">
    <citation type="submission" date="2014-02" db="EMBL/GenBank/DDBJ databases">
        <title>The small core and large imbalanced accessory genome model reveals a collaborative survival strategy of Sorangium cellulosum strains in nature.</title>
        <authorList>
            <person name="Han K."/>
            <person name="Peng R."/>
            <person name="Blom J."/>
            <person name="Li Y.-Z."/>
        </authorList>
    </citation>
    <scope>NUCLEOTIDE SEQUENCE [LARGE SCALE GENOMIC DNA]</scope>
    <source>
        <strain evidence="7 8">So0011-07</strain>
    </source>
</reference>
<feature type="transmembrane region" description="Helical" evidence="5">
    <location>
        <begin position="21"/>
        <end position="46"/>
    </location>
</feature>
<evidence type="ECO:0000313" key="8">
    <source>
        <dbReference type="Proteomes" id="UP000075635"/>
    </source>
</evidence>
<keyword evidence="4 5" id="KW-0472">Membrane</keyword>
<dbReference type="SMART" id="SM00752">
    <property type="entry name" value="HTTM"/>
    <property type="match status" value="1"/>
</dbReference>
<dbReference type="InterPro" id="IPR011020">
    <property type="entry name" value="HTTM-like"/>
</dbReference>
<dbReference type="AlphaFoldDB" id="A0A150S6A9"/>
<gene>
    <name evidence="7" type="ORF">BE17_34590</name>
</gene>
<feature type="transmembrane region" description="Helical" evidence="5">
    <location>
        <begin position="91"/>
        <end position="112"/>
    </location>
</feature>
<dbReference type="PANTHER" id="PTHR39535">
    <property type="entry name" value="SPORULATION-DELAYING PROTEIN SDPB"/>
    <property type="match status" value="1"/>
</dbReference>
<accession>A0A150S6A9</accession>
<comment type="caution">
    <text evidence="7">The sequence shown here is derived from an EMBL/GenBank/DDBJ whole genome shotgun (WGS) entry which is preliminary data.</text>
</comment>
<dbReference type="GO" id="GO:0012505">
    <property type="term" value="C:endomembrane system"/>
    <property type="evidence" value="ECO:0007669"/>
    <property type="project" value="UniProtKB-SubCell"/>
</dbReference>
<evidence type="ECO:0000256" key="1">
    <source>
        <dbReference type="ARBA" id="ARBA00004127"/>
    </source>
</evidence>
<evidence type="ECO:0000259" key="6">
    <source>
        <dbReference type="SMART" id="SM00752"/>
    </source>
</evidence>
<dbReference type="InterPro" id="IPR052964">
    <property type="entry name" value="Sporulation_signal_mat"/>
</dbReference>
<evidence type="ECO:0000256" key="2">
    <source>
        <dbReference type="ARBA" id="ARBA00022692"/>
    </source>
</evidence>
<evidence type="ECO:0000256" key="4">
    <source>
        <dbReference type="ARBA" id="ARBA00023136"/>
    </source>
</evidence>
<sequence>MLGKLNARWQRVVELASRERFLIGASLFRIVAGLTILHLYLANYFQRHYLYGPDGVWPFARSLEEARGAGAFSIYVLSGAPLYFEVVFHLGILFTMLWVVGFRTRLMSLLTYVWLWSLHQRNPVLLDGGDNIIRLALLYGVFAELGAFFSLDADRLRAQRARGGDLERIKMMMHSAAILACAVQVCLVYGIAGLYKVQGELWQNGTALYYITRVGEFTWPGHSEGLYGSVALVTALTYAAVAFQLSFPFLFVLDRRTRRLALAGAFTFHLGIAVMMGLVTFAAFMISVELALISDAEYRAVGAFSRRLLPFERPSLWRLLPGRRVRLK</sequence>
<evidence type="ECO:0000256" key="5">
    <source>
        <dbReference type="SAM" id="Phobius"/>
    </source>
</evidence>
<keyword evidence="3 5" id="KW-1133">Transmembrane helix</keyword>
<organism evidence="7 8">
    <name type="scientific">Sorangium cellulosum</name>
    <name type="common">Polyangium cellulosum</name>
    <dbReference type="NCBI Taxonomy" id="56"/>
    <lineage>
        <taxon>Bacteria</taxon>
        <taxon>Pseudomonadati</taxon>
        <taxon>Myxococcota</taxon>
        <taxon>Polyangia</taxon>
        <taxon>Polyangiales</taxon>
        <taxon>Polyangiaceae</taxon>
        <taxon>Sorangium</taxon>
    </lineage>
</organism>
<dbReference type="PANTHER" id="PTHR39535:SF2">
    <property type="entry name" value="HTTM DOMAIN-CONTAINING PROTEIN"/>
    <property type="match status" value="1"/>
</dbReference>
<feature type="transmembrane region" description="Helical" evidence="5">
    <location>
        <begin position="260"/>
        <end position="286"/>
    </location>
</feature>
<dbReference type="EMBL" id="JEMB01001383">
    <property type="protein sequence ID" value="KYF88023.1"/>
    <property type="molecule type" value="Genomic_DNA"/>
</dbReference>
<feature type="domain" description="HTTM-like" evidence="6">
    <location>
        <begin position="17"/>
        <end position="297"/>
    </location>
</feature>
<dbReference type="Proteomes" id="UP000075635">
    <property type="component" value="Unassembled WGS sequence"/>
</dbReference>
<feature type="transmembrane region" description="Helical" evidence="5">
    <location>
        <begin position="172"/>
        <end position="192"/>
    </location>
</feature>
<name>A0A150S6A9_SORCE</name>
<feature type="transmembrane region" description="Helical" evidence="5">
    <location>
        <begin position="226"/>
        <end position="253"/>
    </location>
</feature>
<keyword evidence="2 5" id="KW-0812">Transmembrane</keyword>